<evidence type="ECO:0000313" key="1">
    <source>
        <dbReference type="EMBL" id="SMX28220.1"/>
    </source>
</evidence>
<evidence type="ECO:0000313" key="2">
    <source>
        <dbReference type="Proteomes" id="UP000225972"/>
    </source>
</evidence>
<proteinExistence type="predicted"/>
<dbReference type="EMBL" id="FXXP01000002">
    <property type="protein sequence ID" value="SMX28220.1"/>
    <property type="molecule type" value="Genomic_DNA"/>
</dbReference>
<accession>A0A238JBZ8</accession>
<dbReference type="OrthoDB" id="9942849at2"/>
<dbReference type="AlphaFoldDB" id="A0A238JBZ8"/>
<dbReference type="Proteomes" id="UP000225972">
    <property type="component" value="Unassembled WGS sequence"/>
</dbReference>
<protein>
    <submittedName>
        <fullName evidence="1">Uncharacterized protein</fullName>
    </submittedName>
</protein>
<gene>
    <name evidence="1" type="ORF">TRP8649_02335</name>
</gene>
<name>A0A238JBZ8_9RHOB</name>
<sequence length="265" mass="29203">MPIAEIETPFLDACVRQRLVEDENLEDAKTEEALTHCQVDAEDEVEAAFNEFAGGNRLVGIQAVELDAGEWVGHIKRIDAITRYLSGALNDLPGSPGDFSPAQVEARIRALALPGSPLSKNEALMWFEEEVFDQLPNYKVAGRPTWLFEADDGDARSLLVSKECSTLPCRLGLPEPLFWGDPPFYPRGLEFVGFAFSGDDFDGGRRPTALDGDYDSVRKIWIIGGRTQPLPHGPEDMRKLNGLGEVVSEPPLLSNAVNNVYVFLN</sequence>
<keyword evidence="2" id="KW-1185">Reference proteome</keyword>
<organism evidence="1 2">
    <name type="scientific">Pelagimonas phthalicica</name>
    <dbReference type="NCBI Taxonomy" id="1037362"/>
    <lineage>
        <taxon>Bacteria</taxon>
        <taxon>Pseudomonadati</taxon>
        <taxon>Pseudomonadota</taxon>
        <taxon>Alphaproteobacteria</taxon>
        <taxon>Rhodobacterales</taxon>
        <taxon>Roseobacteraceae</taxon>
        <taxon>Pelagimonas</taxon>
    </lineage>
</organism>
<dbReference type="RefSeq" id="WP_099245411.1">
    <property type="nucleotide sequence ID" value="NZ_FXXP01000002.1"/>
</dbReference>
<reference evidence="2" key="1">
    <citation type="submission" date="2017-05" db="EMBL/GenBank/DDBJ databases">
        <authorList>
            <person name="Rodrigo-Torres L."/>
            <person name="Arahal R. D."/>
            <person name="Lucena T."/>
        </authorList>
    </citation>
    <scope>NUCLEOTIDE SEQUENCE [LARGE SCALE GENOMIC DNA]</scope>
    <source>
        <strain evidence="2">CECT 8649</strain>
    </source>
</reference>